<protein>
    <submittedName>
        <fullName evidence="2">Lipocalin</fullName>
    </submittedName>
</protein>
<sequence>MHLQGRYLLLKILALQLYICQKPASATYPDIREFMMHPPRTWTYNATLNIPYTCKVDVAINQSGRDIYFNQSGIDKHGIFSGIRIGHTYQSYDLRGRPWNLMFITDYLTGYTRRQVRFLIPRVCAVNKVERYDDTFPPNYELLVKDYWLDGPPKICLKRYEKFVKQSNIPSKAVYNRHCERYFNVTRRNTSIFWIP</sequence>
<accession>A0A131YP59</accession>
<name>A0A131YP59_RHIAP</name>
<proteinExistence type="predicted"/>
<evidence type="ECO:0000256" key="1">
    <source>
        <dbReference type="SAM" id="SignalP"/>
    </source>
</evidence>
<dbReference type="EMBL" id="GEDV01008235">
    <property type="protein sequence ID" value="JAP80322.1"/>
    <property type="molecule type" value="Transcribed_RNA"/>
</dbReference>
<organism evidence="2">
    <name type="scientific">Rhipicephalus appendiculatus</name>
    <name type="common">Brown ear tick</name>
    <dbReference type="NCBI Taxonomy" id="34631"/>
    <lineage>
        <taxon>Eukaryota</taxon>
        <taxon>Metazoa</taxon>
        <taxon>Ecdysozoa</taxon>
        <taxon>Arthropoda</taxon>
        <taxon>Chelicerata</taxon>
        <taxon>Arachnida</taxon>
        <taxon>Acari</taxon>
        <taxon>Parasitiformes</taxon>
        <taxon>Ixodida</taxon>
        <taxon>Ixodoidea</taxon>
        <taxon>Ixodidae</taxon>
        <taxon>Rhipicephalinae</taxon>
        <taxon>Rhipicephalus</taxon>
        <taxon>Rhipicephalus</taxon>
    </lineage>
</organism>
<keyword evidence="1" id="KW-0732">Signal</keyword>
<feature type="signal peptide" evidence="1">
    <location>
        <begin position="1"/>
        <end position="26"/>
    </location>
</feature>
<evidence type="ECO:0000313" key="2">
    <source>
        <dbReference type="EMBL" id="JAP80322.1"/>
    </source>
</evidence>
<feature type="chain" id="PRO_5007285577" evidence="1">
    <location>
        <begin position="27"/>
        <end position="196"/>
    </location>
</feature>
<dbReference type="AlphaFoldDB" id="A0A131YP59"/>
<reference evidence="2" key="1">
    <citation type="journal article" date="2016" name="Ticks Tick Borne Dis.">
        <title>De novo assembly and annotation of the salivary gland transcriptome of Rhipicephalus appendiculatus male and female ticks during blood feeding.</title>
        <authorList>
            <person name="de Castro M.H."/>
            <person name="de Klerk D."/>
            <person name="Pienaar R."/>
            <person name="Latif A.A."/>
            <person name="Rees D.J."/>
            <person name="Mans B.J."/>
        </authorList>
    </citation>
    <scope>NUCLEOTIDE SEQUENCE</scope>
    <source>
        <tissue evidence="2">Salivary glands</tissue>
    </source>
</reference>